<dbReference type="Pfam" id="PF01501">
    <property type="entry name" value="Glyco_transf_8"/>
    <property type="match status" value="1"/>
</dbReference>
<dbReference type="InterPro" id="IPR018957">
    <property type="entry name" value="Znf_C3HC4_RING-type"/>
</dbReference>
<evidence type="ECO:0000256" key="5">
    <source>
        <dbReference type="ARBA" id="ARBA00022679"/>
    </source>
</evidence>
<evidence type="ECO:0000256" key="1">
    <source>
        <dbReference type="ARBA" id="ARBA00004606"/>
    </source>
</evidence>
<dbReference type="PANTHER" id="PTHR13778">
    <property type="entry name" value="GLYCOSYLTRANSFERASE 8 DOMAIN-CONTAINING PROTEIN"/>
    <property type="match status" value="1"/>
</dbReference>
<dbReference type="GO" id="GO:0016020">
    <property type="term" value="C:membrane"/>
    <property type="evidence" value="ECO:0007669"/>
    <property type="project" value="UniProtKB-SubCell"/>
</dbReference>
<dbReference type="EMBL" id="JACGWM010000006">
    <property type="protein sequence ID" value="KAL0369042.1"/>
    <property type="molecule type" value="Genomic_DNA"/>
</dbReference>
<comment type="similarity">
    <text evidence="3 10">Belongs to the glycosyltransferase 8 family.</text>
</comment>
<evidence type="ECO:0000256" key="4">
    <source>
        <dbReference type="ARBA" id="ARBA00022676"/>
    </source>
</evidence>
<dbReference type="InterPro" id="IPR050748">
    <property type="entry name" value="Glycosyltrans_8_dom-fam"/>
</dbReference>
<sequence length="603" mass="66503">MASGFGESTSRQPPSPFCSSSSNNNSDAGNFECNICLDLAQDPIVTLCGHLFCWPCLYKWLHIHSHSQECPVCKALIEEEKLVPLYGRGKNSTDPRSKSIPGMEIPHRPTGQRPETAPPPDPNANANAFAQQGYGFLGGFGPFGGFAPAATARFGNFTLSAALGGLFPSFFNIQVHGFPNPNLYGPGPGFPYGYSNTFHGGHAHTFHQRGNQQQQADSTLKFLLLVIGTEVAMELSSEVEYHCLSCRLLHLAVLLMHDLPSSAYELYVYSEHALSNGFLSLAEFGVHFLALCPEDFILFASSVIYIFTCLVEELSGHSCGNDPRCCLHSGLDGRCRLHRPARLLPQNIFFHFVASASADASALRDTISASFPDLNFRIYPFRDSKVAGLISTSIRSALDCPLNYARSYLADLLPPCVRRVVYLDSDLVLVDDIAKLSGTPLPGDKVLAAPEYCNANFTSYFTPTFWSNPSLSLTFANRRACYFNTGVMVIDLDRWRGGDYTKQIEEWMELQKRMRIYELGSLPPFLLVFAGNIGPVDHRWNQHGLGGDNFRGLCRALHPGPVSLLHWSGKGKPWARLDAGRPCPLDALWAPYDLLKPPFSFDS</sequence>
<evidence type="ECO:0000256" key="6">
    <source>
        <dbReference type="ARBA" id="ARBA00022723"/>
    </source>
</evidence>
<keyword evidence="5" id="KW-0808">Transferase</keyword>
<dbReference type="InterPro" id="IPR029044">
    <property type="entry name" value="Nucleotide-diphossugar_trans"/>
</dbReference>
<evidence type="ECO:0000256" key="2">
    <source>
        <dbReference type="ARBA" id="ARBA00004877"/>
    </source>
</evidence>
<protein>
    <recommendedName>
        <fullName evidence="10">Hexosyltransferase</fullName>
        <ecNumber evidence="10">2.4.1.-</ecNumber>
    </recommendedName>
</protein>
<dbReference type="CDD" id="cd16745">
    <property type="entry name" value="RING-HC_AtRMA-like"/>
    <property type="match status" value="1"/>
</dbReference>
<dbReference type="PROSITE" id="PS50089">
    <property type="entry name" value="ZF_RING_2"/>
    <property type="match status" value="1"/>
</dbReference>
<dbReference type="PROSITE" id="PS00518">
    <property type="entry name" value="ZF_RING_1"/>
    <property type="match status" value="1"/>
</dbReference>
<keyword evidence="4" id="KW-0328">Glycosyltransferase</keyword>
<comment type="subcellular location">
    <subcellularLocation>
        <location evidence="1">Membrane</location>
        <topology evidence="1">Single-pass type II membrane protein</topology>
    </subcellularLocation>
</comment>
<dbReference type="SUPFAM" id="SSF57850">
    <property type="entry name" value="RING/U-box"/>
    <property type="match status" value="1"/>
</dbReference>
<evidence type="ECO:0000256" key="10">
    <source>
        <dbReference type="RuleBase" id="RU362027"/>
    </source>
</evidence>
<gene>
    <name evidence="13" type="ORF">Scaly_1123100</name>
</gene>
<dbReference type="Pfam" id="PF00097">
    <property type="entry name" value="zf-C3HC4"/>
    <property type="match status" value="1"/>
</dbReference>
<dbReference type="GO" id="GO:0005794">
    <property type="term" value="C:Golgi apparatus"/>
    <property type="evidence" value="ECO:0007669"/>
    <property type="project" value="TreeGrafter"/>
</dbReference>
<keyword evidence="7 9" id="KW-0863">Zinc-finger</keyword>
<comment type="pathway">
    <text evidence="2">Glycan metabolism; pectin biosynthesis.</text>
</comment>
<keyword evidence="8" id="KW-0862">Zinc</keyword>
<evidence type="ECO:0000313" key="13">
    <source>
        <dbReference type="EMBL" id="KAL0369042.1"/>
    </source>
</evidence>
<evidence type="ECO:0000256" key="3">
    <source>
        <dbReference type="ARBA" id="ARBA00006351"/>
    </source>
</evidence>
<evidence type="ECO:0000256" key="7">
    <source>
        <dbReference type="ARBA" id="ARBA00022771"/>
    </source>
</evidence>
<dbReference type="PANTHER" id="PTHR13778:SF16">
    <property type="entry name" value="GALACTURONOSYLTRANSFERASE-LIKE 1-RELATED"/>
    <property type="match status" value="1"/>
</dbReference>
<evidence type="ECO:0000256" key="11">
    <source>
        <dbReference type="SAM" id="MobiDB-lite"/>
    </source>
</evidence>
<comment type="caution">
    <text evidence="13">The sequence shown here is derived from an EMBL/GenBank/DDBJ whole genome shotgun (WGS) entry which is preliminary data.</text>
</comment>
<dbReference type="AlphaFoldDB" id="A0AAW2QM47"/>
<feature type="region of interest" description="Disordered" evidence="11">
    <location>
        <begin position="87"/>
        <end position="121"/>
    </location>
</feature>
<feature type="compositionally biased region" description="Polar residues" evidence="11">
    <location>
        <begin position="1"/>
        <end position="12"/>
    </location>
</feature>
<dbReference type="SUPFAM" id="SSF53448">
    <property type="entry name" value="Nucleotide-diphospho-sugar transferases"/>
    <property type="match status" value="1"/>
</dbReference>
<dbReference type="InterPro" id="IPR002495">
    <property type="entry name" value="Glyco_trans_8"/>
</dbReference>
<dbReference type="Gene3D" id="3.30.40.10">
    <property type="entry name" value="Zinc/RING finger domain, C3HC4 (zinc finger)"/>
    <property type="match status" value="1"/>
</dbReference>
<evidence type="ECO:0000256" key="8">
    <source>
        <dbReference type="ARBA" id="ARBA00022833"/>
    </source>
</evidence>
<dbReference type="EC" id="2.4.1.-" evidence="10"/>
<dbReference type="InterPro" id="IPR017907">
    <property type="entry name" value="Znf_RING_CS"/>
</dbReference>
<dbReference type="GO" id="GO:0016757">
    <property type="term" value="F:glycosyltransferase activity"/>
    <property type="evidence" value="ECO:0007669"/>
    <property type="project" value="UniProtKB-KW"/>
</dbReference>
<dbReference type="SMART" id="SM00184">
    <property type="entry name" value="RING"/>
    <property type="match status" value="1"/>
</dbReference>
<feature type="region of interest" description="Disordered" evidence="11">
    <location>
        <begin position="1"/>
        <end position="21"/>
    </location>
</feature>
<evidence type="ECO:0000259" key="12">
    <source>
        <dbReference type="PROSITE" id="PS50089"/>
    </source>
</evidence>
<evidence type="ECO:0000256" key="9">
    <source>
        <dbReference type="PROSITE-ProRule" id="PRU00175"/>
    </source>
</evidence>
<organism evidence="13">
    <name type="scientific">Sesamum calycinum</name>
    <dbReference type="NCBI Taxonomy" id="2727403"/>
    <lineage>
        <taxon>Eukaryota</taxon>
        <taxon>Viridiplantae</taxon>
        <taxon>Streptophyta</taxon>
        <taxon>Embryophyta</taxon>
        <taxon>Tracheophyta</taxon>
        <taxon>Spermatophyta</taxon>
        <taxon>Magnoliopsida</taxon>
        <taxon>eudicotyledons</taxon>
        <taxon>Gunneridae</taxon>
        <taxon>Pentapetalae</taxon>
        <taxon>asterids</taxon>
        <taxon>lamiids</taxon>
        <taxon>Lamiales</taxon>
        <taxon>Pedaliaceae</taxon>
        <taxon>Sesamum</taxon>
    </lineage>
</organism>
<accession>A0AAW2QM47</accession>
<name>A0AAW2QM47_9LAMI</name>
<reference evidence="13" key="1">
    <citation type="submission" date="2020-06" db="EMBL/GenBank/DDBJ databases">
        <authorList>
            <person name="Li T."/>
            <person name="Hu X."/>
            <person name="Zhang T."/>
            <person name="Song X."/>
            <person name="Zhang H."/>
            <person name="Dai N."/>
            <person name="Sheng W."/>
            <person name="Hou X."/>
            <person name="Wei L."/>
        </authorList>
    </citation>
    <scope>NUCLEOTIDE SEQUENCE</scope>
    <source>
        <strain evidence="13">KEN8</strain>
        <tissue evidence="13">Leaf</tissue>
    </source>
</reference>
<feature type="domain" description="RING-type" evidence="12">
    <location>
        <begin position="33"/>
        <end position="74"/>
    </location>
</feature>
<dbReference type="InterPro" id="IPR013083">
    <property type="entry name" value="Znf_RING/FYVE/PHD"/>
</dbReference>
<dbReference type="InterPro" id="IPR001841">
    <property type="entry name" value="Znf_RING"/>
</dbReference>
<keyword evidence="6" id="KW-0479">Metal-binding</keyword>
<reference evidence="13" key="2">
    <citation type="journal article" date="2024" name="Plant">
        <title>Genomic evolution and insights into agronomic trait innovations of Sesamum species.</title>
        <authorList>
            <person name="Miao H."/>
            <person name="Wang L."/>
            <person name="Qu L."/>
            <person name="Liu H."/>
            <person name="Sun Y."/>
            <person name="Le M."/>
            <person name="Wang Q."/>
            <person name="Wei S."/>
            <person name="Zheng Y."/>
            <person name="Lin W."/>
            <person name="Duan Y."/>
            <person name="Cao H."/>
            <person name="Xiong S."/>
            <person name="Wang X."/>
            <person name="Wei L."/>
            <person name="Li C."/>
            <person name="Ma Q."/>
            <person name="Ju M."/>
            <person name="Zhao R."/>
            <person name="Li G."/>
            <person name="Mu C."/>
            <person name="Tian Q."/>
            <person name="Mei H."/>
            <person name="Zhang T."/>
            <person name="Gao T."/>
            <person name="Zhang H."/>
        </authorList>
    </citation>
    <scope>NUCLEOTIDE SEQUENCE</scope>
    <source>
        <strain evidence="13">KEN8</strain>
    </source>
</reference>
<proteinExistence type="inferred from homology"/>
<dbReference type="GO" id="GO:0008270">
    <property type="term" value="F:zinc ion binding"/>
    <property type="evidence" value="ECO:0007669"/>
    <property type="project" value="UniProtKB-KW"/>
</dbReference>
<dbReference type="Gene3D" id="3.90.550.10">
    <property type="entry name" value="Spore Coat Polysaccharide Biosynthesis Protein SpsA, Chain A"/>
    <property type="match status" value="1"/>
</dbReference>